<gene>
    <name evidence="1" type="ORF">FNK824_LOCUS11436</name>
</gene>
<dbReference type="PROSITE" id="PS00675">
    <property type="entry name" value="SIGMA54_INTERACT_1"/>
    <property type="match status" value="1"/>
</dbReference>
<dbReference type="PANTHER" id="PTHR22605:SF1">
    <property type="entry name" value="RZ-TYPE DOMAIN-CONTAINING PROTEIN"/>
    <property type="match status" value="1"/>
</dbReference>
<accession>A0A818XFK9</accession>
<proteinExistence type="predicted"/>
<dbReference type="EMBL" id="CAJOBE010001354">
    <property type="protein sequence ID" value="CAF3736774.1"/>
    <property type="molecule type" value="Genomic_DNA"/>
</dbReference>
<evidence type="ECO:0000313" key="2">
    <source>
        <dbReference type="Proteomes" id="UP000663874"/>
    </source>
</evidence>
<organism evidence="1 2">
    <name type="scientific">Rotaria sordida</name>
    <dbReference type="NCBI Taxonomy" id="392033"/>
    <lineage>
        <taxon>Eukaryota</taxon>
        <taxon>Metazoa</taxon>
        <taxon>Spiralia</taxon>
        <taxon>Gnathifera</taxon>
        <taxon>Rotifera</taxon>
        <taxon>Eurotatoria</taxon>
        <taxon>Bdelloidea</taxon>
        <taxon>Philodinida</taxon>
        <taxon>Philodinidae</taxon>
        <taxon>Rotaria</taxon>
    </lineage>
</organism>
<dbReference type="Gene3D" id="3.40.50.300">
    <property type="entry name" value="P-loop containing nucleotide triphosphate hydrolases"/>
    <property type="match status" value="1"/>
</dbReference>
<dbReference type="GO" id="GO:0004842">
    <property type="term" value="F:ubiquitin-protein transferase activity"/>
    <property type="evidence" value="ECO:0007669"/>
    <property type="project" value="InterPro"/>
</dbReference>
<dbReference type="InterPro" id="IPR025662">
    <property type="entry name" value="Sigma_54_int_dom_ATP-bd_1"/>
</dbReference>
<reference evidence="1" key="1">
    <citation type="submission" date="2021-02" db="EMBL/GenBank/DDBJ databases">
        <authorList>
            <person name="Nowell W R."/>
        </authorList>
    </citation>
    <scope>NUCLEOTIDE SEQUENCE</scope>
</reference>
<name>A0A818XFK9_9BILA</name>
<sequence>MLSVPSIESILQYILRAKQDNHRLIDIKHVDDFIQNVHHSIQDILSLNSPYTMYQSLLSISNVTYFLPLFDVINMLTSSDPQRYKFPITTSQIDAIVSMDKPNDVDISVIDSKEQFFQSFIQQVNRWLEWPNQRKSYLEELKRLHTNNKFTVNANTKDERWYSIGARRFVYWSVASEKLECNIKIEYQISIPRIKTYELFSGRNVPLDKQVLQGEFKTQQNGHLIITIDNETGQAPRTIWYQYKTTPLATYHLFDGIFSMLYQKYFGQSSENIKENDLIDLIDKSFFFIDRLLDGNITLQEMEHLKNVFHNKNIDVKEEVKALFTNRSNTDQKQEKTETIPLRQIEQVCEWLQTYQYYSHLNTIIECVQKLNIISNSNSNKNYESIDHLQKLIINENVSLKEISEICKNIYECFQKLTNHHLQLIKTILECSNVVQMMKNFDLYSTQGLRRFQQLRDNLTTQFQLQERNNMILNSWIVSYALCEPFIRQVENLEEFVDNLAKLSNIDESTLEHIKVVNDNIQIIHMWLSADETTIFDNALITMEHLYKTGTVQIHLRNLINKQSYFEIVYSIAKISIQINESDSDEDNREIQQQDTMTFTLSMADIDDHKRQLTFCNVDLKQDMNEKKILLEEQLKLLNIIEKIYFILIKLEKSGHPNFQLKEYNYEIYDRTGRLNKILSDLKNNVIDSEQELKQEIEDRTKYFQAKFTKFKVDYEIWTKDLEKSRCKSPLLKLFSNHQIMIMFILLTTSTIENQVQQKFLEKLFSLEDLKNKIEKQYNIIILCLIHYLQSLRMNDYLFNKGKELFEKNENINENQQFLITLNSREQIQDKKIEIENDFDLDTCCILLNIFNNRLPADYQILWCSISTEDDIRLFFSRVRTFSYLTFVVMDIDKMHHRLRELLLNEQHSLAKQSERHGTIYYFSKELISSRKGLRPFYIKPHDRNPLHTFSKFKELFKEYNYPLPNIQIIYGTAGIGKTHRIKTKYKDDNTSCVSINDKLNLSSLISRFLSLESKISNNQQSIYFNISIHADFKQLNHAFFSLFICGSLNDHRSGLIFSPSITKPWKFIIEVPYNNKYNITIKKNFNQILPILSIISSNTLEEVTDQNYQLFIGAEEKLIATFLKAYENQTIDRFLVEYSDGYEEPVDFDLLIDPDECRKYIYNCIEEYAPELPRNKIFELSFIKFLYRRFRFFTGFYYRYNATIQCLGTITMKQMIYEAKHLTQIDFSSNNYPHIYLVYDPAFSLHLLHNDWNTVPLKLKFLFNNIDPVIRNDYRNKNYLIICLSWLIDISYDIFEKIMIDTNFILTENFTYKLFHIHERKLTKLALIIEGETGVGKTFLLNFYSLLLNANITYGKIENTIAPRIFERTSLWLRNDIIDKILKNEPNLLKLFLQRIESKLNEFKNISNDENDEHDDDYVNHQLCCEIEKSLQNFEYNHEILRCLWKTLITVANENTNDVLKKLYIELHNFITLSLIKFPLVEISFQLKKLLELSHLPTVETSIEIFHEFISHTRNKPLFYRLLLHPDVSEEQIEHFMFPICQLAKQIPDIELVVFFDEVNTSSCLGLFKEMFMDRTLHGINLPENIFFTAAINPSINYHNNFQVHRHDYIVHELPQSLDNLKVSYGILDSNTLEDYIKQKIAKFTITTSIRDDQRKIPLIQYTQQILTQSILKAQRFCETYLGRNSVSQREIQRCFNLIDFFSTMKYDDNNDESDPIRCIALSLALIYYFRLPTNEDNAQRNDHSTPSREKLDEILSQNIPNFAEIIQNELEKFVNTDHFVIPHGVAVNQAIREHIFSIVVSIITQTPLCIIGAPGQSKTLSFQIVLQNLQGSQLSTKEFCKRLPAIDPFFCLGSKYSRSEDIASVFERAIKREQQYKQNRIDTRCVVFLDEASLPDEKKMVLKVLHPYLDECKVAFVAIANKSFDAANANRMICIYRSLPSEDDQKILAYGCLGLQTEYEQKTINKNLDKIVYGLCKGYRRILLNKNISQIFHDRDFIYMLRELRFELPTIKDNEETTSISIIKPISLIRALEDNFNGIKQNEFQELVEIFLKAIQEESPNFHLPIEIRQQNIYRDIPTILQNSMKLDSKRRRLYGRYKLIIDESEDESAINLLYQIGILDYDPTRTYIFRMSDFSDDINNELRNVEILSKIKLCMETGKTIIMANTARIHGSLYDVFNQNFSIMATGDMRKIFSKVAIGPKTIDVSVHENFQCIVHIKRSEFKDIPPPFLSRFQKYSLSINDFYRISLQKLPGEKQAILRNIENKVLSFIEHFGRQYFYGMNENTLYSCLLSLIKINENEEHLLLNVHQYYTQLTIKLKSFIEENPSNTEQCLIRLILSKLIQLVSPESIILKLSSFEEKVQQWLCYLYFQQQEHFNLRNFIQQLVSKPYLNINNDQILSSENIEHQIIQNTIHITTKVIIYTRTSSYVLGLNQQSKNELFTTNDDDDDDHEVSNCSKQIEIINLGTIENSSELEYRFHNYTNDNDKNILIIVIDGRNGQQRLHIPFVRQLIDTTESSYNTNQSRKLKYFLMLVHSSSQDIYHQTCFSSIFLYDWQYYFFDTCTPDSAFHLQKMLRIISSSSSYNDQQSETVDNVLYDLNILFEDSLWDFCSRIQLLLPKLSSNMFTNNMAYEFYQSQTNVIHRVKCLKYILYRSTKLQKHIVDIYHKYLLRKENSSKKIYNFIYDISKDIICGKRFDGLIDSIQLQTRNLFINFVSNIFKIIINDYGLETLPKLSIEHNIYGSLLNLIDYQSFSINDDNDDKDIFSSLNTQEIFQLTTHYSCIPQTPLYHLFHQRIKRHGDQIKLILIHKLTNHEEKDDNLRHDYYDTPPRTTVDYNNENENEMTYYTFENYRCKLIDSILNDQVLTDIIGEHIVQSYSNDLIRTFCSIVENNFDNNLVQYQQAIEFVSRWLTLLDDNDRQSLNSYTNKYVWYLAHIYTLFEYEQNDLISMYSAFRIINCINSTNSHYNDLFNEENITRSILHETFFFSIFNYLWQNLNELCSNKQDHETWIYVYTFISKYHPSQKVLSAMKLSDIRNQIDFMTLVYSIFLNDTIIQPLELVSILLKEINFNQSSTCLRLLPDLTDIIYQYLENKNIINSTVFIDLQQWIITILKSIKQPLKQDIYFLFKYLDKLSDQLSLTMKQFLFDELIDIFLRMEQRNKQNFDIWDRLDIISHLIECTSNVDLFQNYKIPYHPSILSNNNDLQLRPILFDLYFFHLRHQIVNETITTNLINKGILLRLPKIHNRNLKSIVEYIFKQLKDYFLVRMTALLLCEINMNVYILNDVNSIISTIINEYLSIDQQSIKFNDYLQLFLSTIISQKSWNFLLNLLKSEIFQYLNNEWSTTLYYNTNENQWQLLLDWIELKLNSNSIELQLKEIKVMLLLNIYYEYYCNNQLSSINTLLEFIENYLELSSEELRLFRIFIKPEEFLIGYSIENTNNVDRNFLNDIFKLDCTDEFELSLRHMLVNLIAMILLGGEQSFLWTFTFRPLTLQNTYGFGSTSRHIIQAHGIHYDCGCIISQNGDLLQFMNRRNVGPLNVPAVYVAYFSTFGAMAWHLLLFNESIDNLHGPILSPIAIADNTPAYRLAGESIRAKVCCFVCARLLSTFHFLSIQLNQNDTYILLTRCFEQMAFLTKNQNSWIKPIYTTIDNEFIAEQEFKDNVFYFVHNNLNEYKIYINQLYLQSQIQMNLQQFIDQMPIIIQFIDFKTELYRQINLETSLKILQQTLNSLPFLKITKLIYDLSQFYRLLHQTYSKLIEQNEFLTITLQELYDRGQKYYNNSNYQQNQNEDKTHRSIIENGIEAVKIYHQFSNGFIRPGACDETQHFSIITFDTPVSYLVTNENHDEGDIVMRILSVLVDYHNSLLDLLEDELKNNENHTVGSLRNLIKELTSKNISILQIANDNTGVINLNEKDCLWIEQLSQASLIHNTEQYFITSGSRVKFDFVYIQSQIIRTYLLFCRIDYHHFIQKYQCHTKRKSTINVEYLNLDKKYLIRLSDEQLENEWNHLKDILLDKLYYSHNLLRQIALTLKDQQNDFSSNNLFEFIRMIDYDNDILQRLEQYEIKDFQLCYIDHVIEIYKESISGFQHLSTDIPPLLRVRIDSQTKFLNELKDIEDNLQQKSTQSLIEICQYLAIDNPIILWLPNRIKCENYVDLYIHLICTRSKLQEKKFNIEKQQIKLWNENFNSYEQQDQLENHFYQYLNLQYDKQNMNEINTWKITSESNFDLKNQHYLHHIDSSVNQQENKSEDFSENDIKYISLMQCFIQNRPGVKYLHMPITEGNCILQPDNITRSVSIILPAHRINVQLSITGPYFVGGFRLCLRGPYCVDGVNTVHKLDLCQFFWTPNQTVSRIATLSVILIKVVNQTNPLKVDDESRYDGRWTLTFEESSLLDDMIYKQDGYYLRYASPRTTLTFTFSEHDHALADVKVTKRNTTGWKKTDTNDISSIISLYDESDINKFASEY</sequence>
<dbReference type="InterPro" id="IPR031248">
    <property type="entry name" value="RNF213"/>
</dbReference>
<dbReference type="Proteomes" id="UP000663874">
    <property type="component" value="Unassembled WGS sequence"/>
</dbReference>
<comment type="caution">
    <text evidence="1">The sequence shown here is derived from an EMBL/GenBank/DDBJ whole genome shotgun (WGS) entry which is preliminary data.</text>
</comment>
<protein>
    <submittedName>
        <fullName evidence="1">Uncharacterized protein</fullName>
    </submittedName>
</protein>
<dbReference type="SUPFAM" id="SSF52540">
    <property type="entry name" value="P-loop containing nucleoside triphosphate hydrolases"/>
    <property type="match status" value="1"/>
</dbReference>
<dbReference type="InterPro" id="IPR027417">
    <property type="entry name" value="P-loop_NTPase"/>
</dbReference>
<dbReference type="PANTHER" id="PTHR22605">
    <property type="entry name" value="RZ-TYPE DOMAIN-CONTAINING PROTEIN"/>
    <property type="match status" value="1"/>
</dbReference>
<evidence type="ECO:0000313" key="1">
    <source>
        <dbReference type="EMBL" id="CAF3736774.1"/>
    </source>
</evidence>
<dbReference type="GO" id="GO:0016887">
    <property type="term" value="F:ATP hydrolysis activity"/>
    <property type="evidence" value="ECO:0007669"/>
    <property type="project" value="InterPro"/>
</dbReference>